<gene>
    <name evidence="1" type="ORF">ASTO00021_LOCUS8986</name>
</gene>
<dbReference type="Pfam" id="PF01997">
    <property type="entry name" value="Translin"/>
    <property type="match status" value="1"/>
</dbReference>
<dbReference type="InterPro" id="IPR036081">
    <property type="entry name" value="Translin_sf"/>
</dbReference>
<accession>A0A7S3LSP6</accession>
<dbReference type="EMBL" id="HBIN01011960">
    <property type="protein sequence ID" value="CAE0438764.1"/>
    <property type="molecule type" value="Transcribed_RNA"/>
</dbReference>
<organism evidence="1">
    <name type="scientific">Aplanochytrium stocchinoi</name>
    <dbReference type="NCBI Taxonomy" id="215587"/>
    <lineage>
        <taxon>Eukaryota</taxon>
        <taxon>Sar</taxon>
        <taxon>Stramenopiles</taxon>
        <taxon>Bigyra</taxon>
        <taxon>Labyrinthulomycetes</taxon>
        <taxon>Thraustochytrida</taxon>
        <taxon>Thraustochytriidae</taxon>
        <taxon>Aplanochytrium</taxon>
    </lineage>
</organism>
<evidence type="ECO:0008006" key="2">
    <source>
        <dbReference type="Google" id="ProtNLM"/>
    </source>
</evidence>
<dbReference type="GO" id="GO:0043565">
    <property type="term" value="F:sequence-specific DNA binding"/>
    <property type="evidence" value="ECO:0007669"/>
    <property type="project" value="InterPro"/>
</dbReference>
<proteinExistence type="predicted"/>
<dbReference type="Gene3D" id="1.20.58.2140">
    <property type="match status" value="1"/>
</dbReference>
<dbReference type="PANTHER" id="PTHR10741">
    <property type="entry name" value="TRANSLIN AND TRANSLIN ASSOCIATED PROTEIN X"/>
    <property type="match status" value="1"/>
</dbReference>
<dbReference type="AlphaFoldDB" id="A0A7S3LSP6"/>
<evidence type="ECO:0000313" key="1">
    <source>
        <dbReference type="EMBL" id="CAE0438764.1"/>
    </source>
</evidence>
<dbReference type="CDD" id="cd14820">
    <property type="entry name" value="TRAX"/>
    <property type="match status" value="1"/>
</dbReference>
<reference evidence="1" key="1">
    <citation type="submission" date="2021-01" db="EMBL/GenBank/DDBJ databases">
        <authorList>
            <person name="Corre E."/>
            <person name="Pelletier E."/>
            <person name="Niang G."/>
            <person name="Scheremetjew M."/>
            <person name="Finn R."/>
            <person name="Kale V."/>
            <person name="Holt S."/>
            <person name="Cochrane G."/>
            <person name="Meng A."/>
            <person name="Brown T."/>
            <person name="Cohen L."/>
        </authorList>
    </citation>
    <scope>NUCLEOTIDE SEQUENCE</scope>
    <source>
        <strain evidence="1">GSBS06</strain>
    </source>
</reference>
<dbReference type="SUPFAM" id="SSF74784">
    <property type="entry name" value="Translin"/>
    <property type="match status" value="1"/>
</dbReference>
<sequence>MENKIYELSVVLKEEETKSLFSNSPDSQPKRMESSDFEVMAKAMDEQNDQREAVIKSARDVLKNAKRAIYDLHRAKTKSAITQLENCAESCRRIAADAKKVGYPSHELFSGMYGECAEELCEAYLFLNWLQSSKTPEEGGIFISPFSEFKGMIEITAQQYIGGLSDFTGEIGRYGVAQATARNQDEVRRVLDTMMEIQFYLREMRAILPNKTLKKLFAMGKNIEKMKYLLYEQVLLESRKSMKLSEAEILDEKEEQSENA</sequence>
<protein>
    <recommendedName>
        <fullName evidence="2">Translin</fullName>
    </recommendedName>
</protein>
<name>A0A7S3LSP6_9STRA</name>
<dbReference type="InterPro" id="IPR002848">
    <property type="entry name" value="Translin_fam"/>
</dbReference>